<feature type="region of interest" description="Disordered" evidence="1">
    <location>
        <begin position="1"/>
        <end position="51"/>
    </location>
</feature>
<name>A0A2N9HM73_FAGSY</name>
<evidence type="ECO:0000313" key="4">
    <source>
        <dbReference type="EMBL" id="SPD13332.1"/>
    </source>
</evidence>
<dbReference type="PANTHER" id="PTHR33116">
    <property type="entry name" value="REVERSE TRANSCRIPTASE ZINC-BINDING DOMAIN-CONTAINING PROTEIN-RELATED-RELATED"/>
    <property type="match status" value="1"/>
</dbReference>
<feature type="compositionally biased region" description="Polar residues" evidence="1">
    <location>
        <begin position="1"/>
        <end position="11"/>
    </location>
</feature>
<dbReference type="Gene3D" id="3.30.420.10">
    <property type="entry name" value="Ribonuclease H-like superfamily/Ribonuclease H"/>
    <property type="match status" value="1"/>
</dbReference>
<dbReference type="PROSITE" id="PS50879">
    <property type="entry name" value="RNASE_H_1"/>
    <property type="match status" value="1"/>
</dbReference>
<dbReference type="GO" id="GO:0004523">
    <property type="term" value="F:RNA-DNA hybrid ribonuclease activity"/>
    <property type="evidence" value="ECO:0007669"/>
    <property type="project" value="InterPro"/>
</dbReference>
<reference evidence="4" key="1">
    <citation type="submission" date="2018-02" db="EMBL/GenBank/DDBJ databases">
        <authorList>
            <person name="Cohen D.B."/>
            <person name="Kent A.D."/>
        </authorList>
    </citation>
    <scope>NUCLEOTIDE SEQUENCE</scope>
</reference>
<dbReference type="Pfam" id="PF13456">
    <property type="entry name" value="RVT_3"/>
    <property type="match status" value="1"/>
</dbReference>
<dbReference type="GO" id="GO:0003676">
    <property type="term" value="F:nucleic acid binding"/>
    <property type="evidence" value="ECO:0007669"/>
    <property type="project" value="InterPro"/>
</dbReference>
<feature type="compositionally biased region" description="Basic and acidic residues" evidence="1">
    <location>
        <begin position="12"/>
        <end position="21"/>
    </location>
</feature>
<dbReference type="EMBL" id="OIVN01003752">
    <property type="protein sequence ID" value="SPD13332.1"/>
    <property type="molecule type" value="Genomic_DNA"/>
</dbReference>
<proteinExistence type="predicted"/>
<gene>
    <name evidence="4" type="ORF">FSB_LOCUS41214</name>
</gene>
<dbReference type="InterPro" id="IPR002156">
    <property type="entry name" value="RNaseH_domain"/>
</dbReference>
<sequence>MKTLSEQNRNSGNEKENVRSLEDEDSVRRSTKKKKDSHPTTGNEDGAGLGSYFPEGFKAGMSYRDSLLGELPGAYEQAFFGSAMEDDLVSSDEEDDPPEDGEVVISIPQFLKGGPWFIGEHFLSLRPWVPDFRPSEASVNTVAVWVRLPELPVEYYDKESLLLIGHALGPVLRVDFNTASAPTPSSSFNLRPQTSPDPKHLCIELPTIQMEPPTPRIEMAQAWQNIASSRDLQRLSRSPSPRRLSLASREQPVLELSLRSAENSRGQQCTEEALSTISGAKIVSISGGAKCVPEFSMIIKSSEMRGTSYRNMGNVAYQLSMRALKNVIWEMWPEMAWNAMEETGSLLPTTNPSFMSGNQIGLNVLTWNCRGVLNPCFRRALHDLLQINNPGILILTETRLGGPRAVDLAKSFPFDGFLCSQTIGFSGGIWILWKTNQSMRVLVGLNVGCFGKTFLLLLGYTLYLGHTFGNIFQRKKRVLARISGAQKALANQPSSSLVRLEKSLREEFNSILNLEEDFWALKSRRLKTLDAPLSIEEIKSSLWSLKPFKAPGPDGLHPGFFQRCWHIISDSVVKEVSHIFNCGRMPHYLNRTLISLIPKCPGPESLTQFRPISLCNTVYKIVTKAIVARIRPLLSNLISPFQAAFVPGRRAYDRLEWSFIREVLLFFHFPNHLISLIMDCVSSSTISILFNGGRMEEFSPSRGIRQGDPIIPLFVHLVKLTFPSPRVLFSPNVQPDVVSRLCRILGVSSTQDIGRYLGFPLRSNGRNTTDFNFIVEKVQAKLTSWKSKLLSPAGRVVLIQSVTSSLPAYYMQNTALPSSICNDLDRLNRNFLWGSTSESKKMHLVGFVTSLRGLAFGILARLSIVLPPPICAQIKSHYLCTLSHLEDCIVWDTVDGSFSLRKAYQLASKPSYTLDSLSSPTWLWHTLTSPRIQFFLWQCYHDSVPVRSTLAHRGINLNPSCPRCSCPMESLSHLFILRATFKWQTVFSFGLWNLWLRRNQVIFKPGTSFSNTPTSTLSFASEFFCLWGNGKNPKNSHSITIKWLLPPSGWAKLNTDGASSGNPGIAGGGGVLRDCRGAWVRGFSRHIDYASSVQAELRALLDGLLMTVELNIPYLEIEMDSLLAVDLILAVHPANAFLRSIVYDCS</sequence>
<dbReference type="InterPro" id="IPR044730">
    <property type="entry name" value="RNase_H-like_dom_plant"/>
</dbReference>
<keyword evidence="2" id="KW-0472">Membrane</keyword>
<dbReference type="InterPro" id="IPR026960">
    <property type="entry name" value="RVT-Znf"/>
</dbReference>
<dbReference type="InterPro" id="IPR012337">
    <property type="entry name" value="RNaseH-like_sf"/>
</dbReference>
<dbReference type="SUPFAM" id="SSF56219">
    <property type="entry name" value="DNase I-like"/>
    <property type="match status" value="1"/>
</dbReference>
<dbReference type="InterPro" id="IPR036691">
    <property type="entry name" value="Endo/exonu/phosph_ase_sf"/>
</dbReference>
<feature type="domain" description="RNase H type-1" evidence="3">
    <location>
        <begin position="1047"/>
        <end position="1146"/>
    </location>
</feature>
<evidence type="ECO:0000256" key="1">
    <source>
        <dbReference type="SAM" id="MobiDB-lite"/>
    </source>
</evidence>
<keyword evidence="2" id="KW-0812">Transmembrane</keyword>
<dbReference type="Gene3D" id="3.60.10.10">
    <property type="entry name" value="Endonuclease/exonuclease/phosphatase"/>
    <property type="match status" value="1"/>
</dbReference>
<evidence type="ECO:0000256" key="2">
    <source>
        <dbReference type="SAM" id="Phobius"/>
    </source>
</evidence>
<feature type="transmembrane region" description="Helical" evidence="2">
    <location>
        <begin position="414"/>
        <end position="433"/>
    </location>
</feature>
<dbReference type="PANTHER" id="PTHR33116:SF70">
    <property type="entry name" value="NON-LTR RETROELEMENT REVERSE TRANSCRIPTASE-LIKE PROTEIN"/>
    <property type="match status" value="1"/>
</dbReference>
<dbReference type="SUPFAM" id="SSF53098">
    <property type="entry name" value="Ribonuclease H-like"/>
    <property type="match status" value="1"/>
</dbReference>
<dbReference type="AlphaFoldDB" id="A0A2N9HM73"/>
<dbReference type="CDD" id="cd06222">
    <property type="entry name" value="RNase_H_like"/>
    <property type="match status" value="1"/>
</dbReference>
<dbReference type="Pfam" id="PF13966">
    <property type="entry name" value="zf-RVT"/>
    <property type="match status" value="1"/>
</dbReference>
<organism evidence="4">
    <name type="scientific">Fagus sylvatica</name>
    <name type="common">Beechnut</name>
    <dbReference type="NCBI Taxonomy" id="28930"/>
    <lineage>
        <taxon>Eukaryota</taxon>
        <taxon>Viridiplantae</taxon>
        <taxon>Streptophyta</taxon>
        <taxon>Embryophyta</taxon>
        <taxon>Tracheophyta</taxon>
        <taxon>Spermatophyta</taxon>
        <taxon>Magnoliopsida</taxon>
        <taxon>eudicotyledons</taxon>
        <taxon>Gunneridae</taxon>
        <taxon>Pentapetalae</taxon>
        <taxon>rosids</taxon>
        <taxon>fabids</taxon>
        <taxon>Fagales</taxon>
        <taxon>Fagaceae</taxon>
        <taxon>Fagus</taxon>
    </lineage>
</organism>
<dbReference type="InterPro" id="IPR036397">
    <property type="entry name" value="RNaseH_sf"/>
</dbReference>
<keyword evidence="2" id="KW-1133">Transmembrane helix</keyword>
<feature type="transmembrane region" description="Helical" evidence="2">
    <location>
        <begin position="453"/>
        <end position="472"/>
    </location>
</feature>
<protein>
    <recommendedName>
        <fullName evidence="3">RNase H type-1 domain-containing protein</fullName>
    </recommendedName>
</protein>
<accession>A0A2N9HM73</accession>
<evidence type="ECO:0000259" key="3">
    <source>
        <dbReference type="PROSITE" id="PS50879"/>
    </source>
</evidence>